<dbReference type="Proteomes" id="UP001059123">
    <property type="component" value="Segment"/>
</dbReference>
<sequence length="76" mass="8750">MHCGCQGAAGIRRNMLNSDGTTELLKWVPSALVTSTTFLGISWESWVYILTAIYTAMQMADWVWVRIKKKRRKDEQ</sequence>
<dbReference type="Pfam" id="PF10746">
    <property type="entry name" value="Phage_holin_2_2"/>
    <property type="match status" value="1"/>
</dbReference>
<proteinExistence type="predicted"/>
<accession>A0A976SV87</accession>
<name>A0A976SV87_9CAUD</name>
<feature type="transmembrane region" description="Helical" evidence="1">
    <location>
        <begin position="46"/>
        <end position="65"/>
    </location>
</feature>
<organism evidence="2 3">
    <name type="scientific">Klebsiella phage KPN7</name>
    <dbReference type="NCBI Taxonomy" id="2972462"/>
    <lineage>
        <taxon>Viruses</taxon>
        <taxon>Duplodnaviria</taxon>
        <taxon>Heunggongvirae</taxon>
        <taxon>Uroviricota</taxon>
        <taxon>Caudoviricetes</taxon>
        <taxon>Autographivirales</taxon>
        <taxon>Autosignataviridae</taxon>
        <taxon>Molineuxvirinae</taxon>
        <taxon>Gansuvirus</taxon>
        <taxon>Gansuvirus KPN7</taxon>
    </lineage>
</organism>
<keyword evidence="3" id="KW-1185">Reference proteome</keyword>
<dbReference type="GO" id="GO:0044659">
    <property type="term" value="P:viral release from host cell by cytolysis"/>
    <property type="evidence" value="ECO:0007669"/>
    <property type="project" value="InterPro"/>
</dbReference>
<reference evidence="2" key="1">
    <citation type="submission" date="2022-07" db="EMBL/GenBank/DDBJ databases">
        <title>Isolation and characterisation of Klebsiella pneumoniae phages.</title>
        <authorList>
            <person name="Kabwe M."/>
            <person name="Ku H."/>
            <person name="Tucci J."/>
        </authorList>
    </citation>
    <scope>NUCLEOTIDE SEQUENCE</scope>
</reference>
<evidence type="ECO:0000313" key="3">
    <source>
        <dbReference type="Proteomes" id="UP001059123"/>
    </source>
</evidence>
<dbReference type="EMBL" id="OP079918">
    <property type="protein sequence ID" value="UVD41737.1"/>
    <property type="molecule type" value="Genomic_DNA"/>
</dbReference>
<protein>
    <recommendedName>
        <fullName evidence="4">Holin</fullName>
    </recommendedName>
</protein>
<evidence type="ECO:0000313" key="2">
    <source>
        <dbReference type="EMBL" id="UVD41737.1"/>
    </source>
</evidence>
<evidence type="ECO:0000256" key="1">
    <source>
        <dbReference type="SAM" id="Phobius"/>
    </source>
</evidence>
<evidence type="ECO:0008006" key="4">
    <source>
        <dbReference type="Google" id="ProtNLM"/>
    </source>
</evidence>
<gene>
    <name evidence="2" type="ORF">KPN7_3</name>
</gene>
<keyword evidence="1" id="KW-0472">Membrane</keyword>
<keyword evidence="1" id="KW-0812">Transmembrane</keyword>
<keyword evidence="1" id="KW-1133">Transmembrane helix</keyword>
<dbReference type="InterPro" id="IPR019682">
    <property type="entry name" value="Phage_T7_Gp17.5_holin"/>
</dbReference>